<keyword evidence="4" id="KW-1185">Reference proteome</keyword>
<evidence type="ECO:0000259" key="2">
    <source>
        <dbReference type="Pfam" id="PF00171"/>
    </source>
</evidence>
<dbReference type="Gene3D" id="3.40.605.10">
    <property type="entry name" value="Aldehyde Dehydrogenase, Chain A, domain 1"/>
    <property type="match status" value="1"/>
</dbReference>
<dbReference type="SUPFAM" id="SSF53720">
    <property type="entry name" value="ALDH-like"/>
    <property type="match status" value="1"/>
</dbReference>
<dbReference type="Pfam" id="PF00171">
    <property type="entry name" value="Aldedh"/>
    <property type="match status" value="1"/>
</dbReference>
<sequence length="116" mass="12447">MLARVPTGLLINGEWRPAASGKTFDVEDPATGKVLLSVADAGAEDGKAALDAAAEAQESWAKVPARERGEILRRAFELVTERAEGFALLMTMEMGKPLAEARGEVSYGAEFLRWLA</sequence>
<keyword evidence="1" id="KW-0560">Oxidoreductase</keyword>
<dbReference type="InterPro" id="IPR015590">
    <property type="entry name" value="Aldehyde_DH_dom"/>
</dbReference>
<dbReference type="PANTHER" id="PTHR43353">
    <property type="entry name" value="SUCCINATE-SEMIALDEHYDE DEHYDROGENASE, MITOCHONDRIAL"/>
    <property type="match status" value="1"/>
</dbReference>
<gene>
    <name evidence="3" type="ORF">J2T10_002705</name>
</gene>
<dbReference type="Proteomes" id="UP001244563">
    <property type="component" value="Unassembled WGS sequence"/>
</dbReference>
<dbReference type="InterPro" id="IPR016162">
    <property type="entry name" value="Ald_DH_N"/>
</dbReference>
<name>A0ABT9TQ90_PAENI</name>
<organism evidence="3 4">
    <name type="scientific">Paenarthrobacter nicotinovorans</name>
    <name type="common">Arthrobacter nicotinovorans</name>
    <dbReference type="NCBI Taxonomy" id="29320"/>
    <lineage>
        <taxon>Bacteria</taxon>
        <taxon>Bacillati</taxon>
        <taxon>Actinomycetota</taxon>
        <taxon>Actinomycetes</taxon>
        <taxon>Micrococcales</taxon>
        <taxon>Micrococcaceae</taxon>
        <taxon>Paenarthrobacter</taxon>
    </lineage>
</organism>
<evidence type="ECO:0000256" key="1">
    <source>
        <dbReference type="ARBA" id="ARBA00023002"/>
    </source>
</evidence>
<dbReference type="EMBL" id="JAUSSW010000007">
    <property type="protein sequence ID" value="MDQ0103048.1"/>
    <property type="molecule type" value="Genomic_DNA"/>
</dbReference>
<reference evidence="3 4" key="1">
    <citation type="submission" date="2023-07" db="EMBL/GenBank/DDBJ databases">
        <title>Sorghum-associated microbial communities from plants grown in Nebraska, USA.</title>
        <authorList>
            <person name="Schachtman D."/>
        </authorList>
    </citation>
    <scope>NUCLEOTIDE SEQUENCE [LARGE SCALE GENOMIC DNA]</scope>
    <source>
        <strain evidence="3 4">CC523</strain>
    </source>
</reference>
<evidence type="ECO:0000313" key="3">
    <source>
        <dbReference type="EMBL" id="MDQ0103048.1"/>
    </source>
</evidence>
<proteinExistence type="predicted"/>
<dbReference type="InterPro" id="IPR016161">
    <property type="entry name" value="Ald_DH/histidinol_DH"/>
</dbReference>
<accession>A0ABT9TQ90</accession>
<feature type="domain" description="Aldehyde dehydrogenase" evidence="2">
    <location>
        <begin position="15"/>
        <end position="116"/>
    </location>
</feature>
<protein>
    <submittedName>
        <fullName evidence="3">Acyl-CoA reductase-like NAD-dependent aldehyde dehydrogenase</fullName>
    </submittedName>
</protein>
<dbReference type="InterPro" id="IPR050740">
    <property type="entry name" value="Aldehyde_DH_Superfamily"/>
</dbReference>
<evidence type="ECO:0000313" key="4">
    <source>
        <dbReference type="Proteomes" id="UP001244563"/>
    </source>
</evidence>
<dbReference type="PANTHER" id="PTHR43353:SF5">
    <property type="entry name" value="SUCCINATE-SEMIALDEHYDE DEHYDROGENASE, MITOCHONDRIAL"/>
    <property type="match status" value="1"/>
</dbReference>
<comment type="caution">
    <text evidence="3">The sequence shown here is derived from an EMBL/GenBank/DDBJ whole genome shotgun (WGS) entry which is preliminary data.</text>
</comment>